<keyword evidence="2 7" id="KW-0813">Transport</keyword>
<dbReference type="InterPro" id="IPR000515">
    <property type="entry name" value="MetI-like"/>
</dbReference>
<keyword evidence="5 7" id="KW-1133">Transmembrane helix</keyword>
<organism evidence="9 10">
    <name type="scientific">Alloscardovia omnicolens</name>
    <dbReference type="NCBI Taxonomy" id="419015"/>
    <lineage>
        <taxon>Bacteria</taxon>
        <taxon>Bacillati</taxon>
        <taxon>Actinomycetota</taxon>
        <taxon>Actinomycetes</taxon>
        <taxon>Bifidobacteriales</taxon>
        <taxon>Bifidobacteriaceae</taxon>
        <taxon>Alloscardovia</taxon>
    </lineage>
</organism>
<feature type="domain" description="ABC transmembrane type-1" evidence="8">
    <location>
        <begin position="74"/>
        <end position="262"/>
    </location>
</feature>
<evidence type="ECO:0000259" key="8">
    <source>
        <dbReference type="PROSITE" id="PS50928"/>
    </source>
</evidence>
<comment type="subcellular location">
    <subcellularLocation>
        <location evidence="1 7">Cell membrane</location>
        <topology evidence="1 7">Multi-pass membrane protein</topology>
    </subcellularLocation>
</comment>
<dbReference type="InterPro" id="IPR035906">
    <property type="entry name" value="MetI-like_sf"/>
</dbReference>
<feature type="transmembrane region" description="Helical" evidence="7">
    <location>
        <begin position="137"/>
        <end position="153"/>
    </location>
</feature>
<feature type="transmembrane region" description="Helical" evidence="7">
    <location>
        <begin position="109"/>
        <end position="131"/>
    </location>
</feature>
<gene>
    <name evidence="9" type="ORF">CYJ32_05900</name>
</gene>
<evidence type="ECO:0000256" key="5">
    <source>
        <dbReference type="ARBA" id="ARBA00022989"/>
    </source>
</evidence>
<feature type="transmembrane region" description="Helical" evidence="7">
    <location>
        <begin position="235"/>
        <end position="257"/>
    </location>
</feature>
<accession>A0A2I1M4J4</accession>
<comment type="caution">
    <text evidence="9">The sequence shown here is derived from an EMBL/GenBank/DDBJ whole genome shotgun (WGS) entry which is preliminary data.</text>
</comment>
<comment type="similarity">
    <text evidence="7">Belongs to the binding-protein-dependent transport system permease family.</text>
</comment>
<dbReference type="CDD" id="cd06261">
    <property type="entry name" value="TM_PBP2"/>
    <property type="match status" value="1"/>
</dbReference>
<evidence type="ECO:0000256" key="1">
    <source>
        <dbReference type="ARBA" id="ARBA00004651"/>
    </source>
</evidence>
<dbReference type="EMBL" id="PKGU01000003">
    <property type="protein sequence ID" value="PKZ15027.1"/>
    <property type="molecule type" value="Genomic_DNA"/>
</dbReference>
<keyword evidence="4 7" id="KW-0812">Transmembrane</keyword>
<dbReference type="GO" id="GO:0055085">
    <property type="term" value="P:transmembrane transport"/>
    <property type="evidence" value="ECO:0007669"/>
    <property type="project" value="InterPro"/>
</dbReference>
<dbReference type="GO" id="GO:0005886">
    <property type="term" value="C:plasma membrane"/>
    <property type="evidence" value="ECO:0007669"/>
    <property type="project" value="UniProtKB-SubCell"/>
</dbReference>
<dbReference type="PANTHER" id="PTHR30151:SF20">
    <property type="entry name" value="ABC TRANSPORTER PERMEASE PROTEIN HI_0355-RELATED"/>
    <property type="match status" value="1"/>
</dbReference>
<name>A0A2I1M4J4_9BIFI</name>
<reference evidence="9 10" key="1">
    <citation type="submission" date="2017-12" db="EMBL/GenBank/DDBJ databases">
        <title>Phylogenetic diversity of female urinary microbiome.</title>
        <authorList>
            <person name="Thomas-White K."/>
            <person name="Wolfe A.J."/>
        </authorList>
    </citation>
    <scope>NUCLEOTIDE SEQUENCE [LARGE SCALE GENOMIC DNA]</scope>
    <source>
        <strain evidence="9 10">UMB0064</strain>
    </source>
</reference>
<evidence type="ECO:0000313" key="10">
    <source>
        <dbReference type="Proteomes" id="UP000242263"/>
    </source>
</evidence>
<evidence type="ECO:0000256" key="4">
    <source>
        <dbReference type="ARBA" id="ARBA00022692"/>
    </source>
</evidence>
<evidence type="ECO:0000313" key="9">
    <source>
        <dbReference type="EMBL" id="PKZ15027.1"/>
    </source>
</evidence>
<proteinExistence type="inferred from homology"/>
<dbReference type="PROSITE" id="PS50928">
    <property type="entry name" value="ABC_TM1"/>
    <property type="match status" value="1"/>
</dbReference>
<feature type="transmembrane region" description="Helical" evidence="7">
    <location>
        <begin position="81"/>
        <end position="102"/>
    </location>
</feature>
<dbReference type="PANTHER" id="PTHR30151">
    <property type="entry name" value="ALKANE SULFONATE ABC TRANSPORTER-RELATED, MEMBRANE SUBUNIT"/>
    <property type="match status" value="1"/>
</dbReference>
<keyword evidence="3" id="KW-1003">Cell membrane</keyword>
<dbReference type="Gene3D" id="1.10.3720.10">
    <property type="entry name" value="MetI-like"/>
    <property type="match status" value="1"/>
</dbReference>
<keyword evidence="6 7" id="KW-0472">Membrane</keyword>
<evidence type="ECO:0000256" key="3">
    <source>
        <dbReference type="ARBA" id="ARBA00022475"/>
    </source>
</evidence>
<evidence type="ECO:0000256" key="6">
    <source>
        <dbReference type="ARBA" id="ARBA00023136"/>
    </source>
</evidence>
<dbReference type="SUPFAM" id="SSF161098">
    <property type="entry name" value="MetI-like"/>
    <property type="match status" value="1"/>
</dbReference>
<dbReference type="AlphaFoldDB" id="A0A2I1M4J4"/>
<evidence type="ECO:0000256" key="2">
    <source>
        <dbReference type="ARBA" id="ARBA00022448"/>
    </source>
</evidence>
<dbReference type="Proteomes" id="UP000242263">
    <property type="component" value="Unassembled WGS sequence"/>
</dbReference>
<protein>
    <submittedName>
        <fullName evidence="9">ABC transporter permease</fullName>
    </submittedName>
</protein>
<dbReference type="Pfam" id="PF00528">
    <property type="entry name" value="BPD_transp_1"/>
    <property type="match status" value="1"/>
</dbReference>
<sequence length="271" mass="29199">MASLHPARQKRQANTRGISTHFSRIIPTLLTVLLLGIVWQLSANTSPTVARAFASPSAILEAVQLNWSTLTMHASVTITEAAWGFALAVVLGIVVGVALYLWQLANAAVMPILTTIQTLPLISITPFVLWWFGFDELGKIVLVAVFGAFPIAIQTSRGLHAVPQYFADVALTCGATRSWTLWHVLLRTAARQIFSGIRIAGTYTLGTAATAEYMGSRHGIGIFLQSAYNSFQAPLVWACTLSIAVLTGVLMLVIVAAERTLLGEPSQDLID</sequence>
<evidence type="ECO:0000256" key="7">
    <source>
        <dbReference type="RuleBase" id="RU363032"/>
    </source>
</evidence>
<feature type="transmembrane region" description="Helical" evidence="7">
    <location>
        <begin position="21"/>
        <end position="41"/>
    </location>
</feature>
<dbReference type="RefSeq" id="WP_101541466.1">
    <property type="nucleotide sequence ID" value="NZ_JAHACM010000010.1"/>
</dbReference>